<gene>
    <name evidence="1" type="ORF">ERS013165_03016</name>
</gene>
<evidence type="ECO:0000313" key="1">
    <source>
        <dbReference type="EMBL" id="CSA99661.1"/>
    </source>
</evidence>
<accession>A0A655RI70</accession>
<dbReference type="Proteomes" id="UP000044806">
    <property type="component" value="Unassembled WGS sequence"/>
</dbReference>
<sequence length="112" mass="11169">MVPKPLSVLTEGIGLRRKNSRTVSVAFASCTPPPTYNTGRLLCASKACAFARCVASTCGMAGGVKLGKAEIGALPSCTSLAMSTSTGPGRPVCATSNASANVGASSLMSVTK</sequence>
<name>A0A655RI70_VIBCL</name>
<evidence type="ECO:0000313" key="2">
    <source>
        <dbReference type="Proteomes" id="UP000044806"/>
    </source>
</evidence>
<proteinExistence type="predicted"/>
<dbReference type="EMBL" id="CWOW01000018">
    <property type="protein sequence ID" value="CSA99661.1"/>
    <property type="molecule type" value="Genomic_DNA"/>
</dbReference>
<dbReference type="AlphaFoldDB" id="A0A655RI70"/>
<protein>
    <submittedName>
        <fullName evidence="1">Uncharacterized protein</fullName>
    </submittedName>
</protein>
<reference evidence="1 2" key="1">
    <citation type="submission" date="2015-07" db="EMBL/GenBank/DDBJ databases">
        <authorList>
            <consortium name="Pathogen Informatics"/>
        </authorList>
    </citation>
    <scope>NUCLEOTIDE SEQUENCE [LARGE SCALE GENOMIC DNA]</scope>
    <source>
        <strain evidence="1 2">A51</strain>
    </source>
</reference>
<organism evidence="1 2">
    <name type="scientific">Vibrio cholerae</name>
    <dbReference type="NCBI Taxonomy" id="666"/>
    <lineage>
        <taxon>Bacteria</taxon>
        <taxon>Pseudomonadati</taxon>
        <taxon>Pseudomonadota</taxon>
        <taxon>Gammaproteobacteria</taxon>
        <taxon>Vibrionales</taxon>
        <taxon>Vibrionaceae</taxon>
        <taxon>Vibrio</taxon>
    </lineage>
</organism>